<dbReference type="InterPro" id="IPR053819">
    <property type="entry name" value="TEADIR3_omega_loop"/>
</dbReference>
<evidence type="ECO:0000313" key="12">
    <source>
        <dbReference type="Proteomes" id="UP000826195"/>
    </source>
</evidence>
<feature type="domain" description="WW" evidence="10">
    <location>
        <begin position="370"/>
        <end position="403"/>
    </location>
</feature>
<feature type="region of interest" description="Disordered" evidence="9">
    <location>
        <begin position="521"/>
        <end position="550"/>
    </location>
</feature>
<reference evidence="11 12" key="1">
    <citation type="journal article" date="2021" name="J. Hered.">
        <title>A chromosome-level genome assembly of the parasitoid wasp, Cotesia glomerata (Hymenoptera: Braconidae).</title>
        <authorList>
            <person name="Pinto B.J."/>
            <person name="Weis J.J."/>
            <person name="Gamble T."/>
            <person name="Ode P.J."/>
            <person name="Paul R."/>
            <person name="Zaspel J.M."/>
        </authorList>
    </citation>
    <scope>NUCLEOTIDE SEQUENCE [LARGE SCALE GENOMIC DNA]</scope>
    <source>
        <strain evidence="11">CgM1</strain>
    </source>
</reference>
<organism evidence="11 12">
    <name type="scientific">Cotesia glomerata</name>
    <name type="common">Lepidopteran parasitic wasp</name>
    <name type="synonym">Apanteles glomeratus</name>
    <dbReference type="NCBI Taxonomy" id="32391"/>
    <lineage>
        <taxon>Eukaryota</taxon>
        <taxon>Metazoa</taxon>
        <taxon>Ecdysozoa</taxon>
        <taxon>Arthropoda</taxon>
        <taxon>Hexapoda</taxon>
        <taxon>Insecta</taxon>
        <taxon>Pterygota</taxon>
        <taxon>Neoptera</taxon>
        <taxon>Endopterygota</taxon>
        <taxon>Hymenoptera</taxon>
        <taxon>Apocrita</taxon>
        <taxon>Ichneumonoidea</taxon>
        <taxon>Braconidae</taxon>
        <taxon>Microgastrinae</taxon>
        <taxon>Cotesia</taxon>
    </lineage>
</organism>
<evidence type="ECO:0000259" key="10">
    <source>
        <dbReference type="PROSITE" id="PS50020"/>
    </source>
</evidence>
<dbReference type="PROSITE" id="PS50020">
    <property type="entry name" value="WW_DOMAIN_2"/>
    <property type="match status" value="2"/>
</dbReference>
<keyword evidence="4" id="KW-0805">Transcription regulation</keyword>
<dbReference type="EMBL" id="JAHXZJ010001494">
    <property type="protein sequence ID" value="KAH0551318.1"/>
    <property type="molecule type" value="Genomic_DNA"/>
</dbReference>
<evidence type="ECO:0000256" key="6">
    <source>
        <dbReference type="ARBA" id="ARBA00023163"/>
    </source>
</evidence>
<dbReference type="GO" id="GO:0045944">
    <property type="term" value="P:positive regulation of transcription by RNA polymerase II"/>
    <property type="evidence" value="ECO:0007669"/>
    <property type="project" value="TreeGrafter"/>
</dbReference>
<keyword evidence="5" id="KW-0010">Activator</keyword>
<evidence type="ECO:0000313" key="11">
    <source>
        <dbReference type="EMBL" id="KAH0551318.1"/>
    </source>
</evidence>
<dbReference type="GO" id="GO:0035329">
    <property type="term" value="P:hippo signaling"/>
    <property type="evidence" value="ECO:0007669"/>
    <property type="project" value="TreeGrafter"/>
</dbReference>
<dbReference type="Proteomes" id="UP000826195">
    <property type="component" value="Unassembled WGS sequence"/>
</dbReference>
<dbReference type="SUPFAM" id="SSF51045">
    <property type="entry name" value="WW domain"/>
    <property type="match status" value="2"/>
</dbReference>
<dbReference type="GO" id="GO:0005737">
    <property type="term" value="C:cytoplasm"/>
    <property type="evidence" value="ECO:0007669"/>
    <property type="project" value="UniProtKB-SubCell"/>
</dbReference>
<evidence type="ECO:0000256" key="5">
    <source>
        <dbReference type="ARBA" id="ARBA00023159"/>
    </source>
</evidence>
<dbReference type="PROSITE" id="PS01159">
    <property type="entry name" value="WW_DOMAIN_1"/>
    <property type="match status" value="1"/>
</dbReference>
<evidence type="ECO:0000256" key="9">
    <source>
        <dbReference type="SAM" id="MobiDB-lite"/>
    </source>
</evidence>
<dbReference type="CDD" id="cd00201">
    <property type="entry name" value="WW"/>
    <property type="match status" value="1"/>
</dbReference>
<comment type="subcellular location">
    <subcellularLocation>
        <location evidence="2">Cytoplasm</location>
    </subcellularLocation>
    <subcellularLocation>
        <location evidence="1">Nucleus</location>
    </subcellularLocation>
</comment>
<dbReference type="Gene3D" id="2.20.70.10">
    <property type="match status" value="2"/>
</dbReference>
<evidence type="ECO:0000256" key="8">
    <source>
        <dbReference type="ARBA" id="ARBA00038057"/>
    </source>
</evidence>
<feature type="compositionally biased region" description="Polar residues" evidence="9">
    <location>
        <begin position="52"/>
        <end position="70"/>
    </location>
</feature>
<evidence type="ECO:0000256" key="1">
    <source>
        <dbReference type="ARBA" id="ARBA00004123"/>
    </source>
</evidence>
<sequence>MALNQDVDQLSKSNLVVRIDQNSESDLQALFDSVLKPNSTRPLQVPLRMRNLPNSFFNPPQTGSKSPSISHSRENSADSAFGTIVTTNVAGSGPGGNTLGSGSEATGGADSAGSGPAGAAPGLTVAHPRAHSSPASLQQTYASAQQATQHTPQPHAPRHHHHQKQRSYDVISTVDDMGPLPHGWEQARTPEGQIYFLKIYTRRRDTRGILLNILLGSTESPTTTRQCFSPAIHLRRHAGIPTCHLSWETPLSWFRRLPRRRHQCRHKKGGRYKKNDERGEGISAGRERLKSVLEDGDRLSHHVLDASRSEVSGCPVCLFTSCPAPRCPDHLTRTTTWEDPRKTAAAVSVAAVAAAVESGKASSAAANSLGPLPEGWEQARTPEGEIYFINHQSRTTSWFDPRIPSHLQRAPTTNAMLPQNWLQQPGATGIQNNQNIQVCQQKLRLQSLQMERERLKQRQAEIMRQQELNLLRQSTPDAAMDPFLSGINEQHARQESADSGLGLGSAYSLPHTPEDFLSNIDDNMDATSEGGAPMETPDLSTLSDNIDSTDDLVPSLQLGEEFTSDILDDVQSLINPSSTKPENVLTWL</sequence>
<feature type="compositionally biased region" description="Low complexity" evidence="9">
    <location>
        <begin position="100"/>
        <end position="122"/>
    </location>
</feature>
<evidence type="ECO:0000256" key="3">
    <source>
        <dbReference type="ARBA" id="ARBA00022490"/>
    </source>
</evidence>
<keyword evidence="3" id="KW-0963">Cytoplasm</keyword>
<dbReference type="AlphaFoldDB" id="A0AAV7IFJ7"/>
<feature type="region of interest" description="Disordered" evidence="9">
    <location>
        <begin position="52"/>
        <end position="167"/>
    </location>
</feature>
<feature type="domain" description="WW" evidence="10">
    <location>
        <begin position="178"/>
        <end position="203"/>
    </location>
</feature>
<comment type="similarity">
    <text evidence="8">Belongs to the YAP1 family.</text>
</comment>
<dbReference type="Pfam" id="PF00397">
    <property type="entry name" value="WW"/>
    <property type="match status" value="1"/>
</dbReference>
<evidence type="ECO:0000256" key="2">
    <source>
        <dbReference type="ARBA" id="ARBA00004496"/>
    </source>
</evidence>
<accession>A0AAV7IFJ7</accession>
<name>A0AAV7IFJ7_COTGL</name>
<keyword evidence="6" id="KW-0804">Transcription</keyword>
<keyword evidence="12" id="KW-1185">Reference proteome</keyword>
<evidence type="ECO:0000256" key="7">
    <source>
        <dbReference type="ARBA" id="ARBA00023242"/>
    </source>
</evidence>
<evidence type="ECO:0000256" key="4">
    <source>
        <dbReference type="ARBA" id="ARBA00023015"/>
    </source>
</evidence>
<dbReference type="GO" id="GO:0005634">
    <property type="term" value="C:nucleus"/>
    <property type="evidence" value="ECO:0007669"/>
    <property type="project" value="UniProtKB-SubCell"/>
</dbReference>
<dbReference type="FunFam" id="2.20.70.10:FF:000019">
    <property type="entry name" value="Putative transcriptional coactivator YAP1"/>
    <property type="match status" value="1"/>
</dbReference>
<dbReference type="Gene3D" id="6.20.430.10">
    <property type="match status" value="1"/>
</dbReference>
<dbReference type="Pfam" id="PF15238">
    <property type="entry name" value="TEADIR3"/>
    <property type="match status" value="1"/>
</dbReference>
<gene>
    <name evidence="11" type="ORF">KQX54_001565</name>
</gene>
<dbReference type="GO" id="GO:0003713">
    <property type="term" value="F:transcription coactivator activity"/>
    <property type="evidence" value="ECO:0007669"/>
    <property type="project" value="TreeGrafter"/>
</dbReference>
<keyword evidence="7" id="KW-0539">Nucleus</keyword>
<protein>
    <recommendedName>
        <fullName evidence="10">WW domain-containing protein</fullName>
    </recommendedName>
</protein>
<dbReference type="PANTHER" id="PTHR17616">
    <property type="entry name" value="YES-ASSOCIATED PROTEIN YAP1 FAMILY MEMBER"/>
    <property type="match status" value="1"/>
</dbReference>
<feature type="compositionally biased region" description="Basic residues" evidence="9">
    <location>
        <begin position="156"/>
        <end position="165"/>
    </location>
</feature>
<dbReference type="SMART" id="SM00456">
    <property type="entry name" value="WW"/>
    <property type="match status" value="2"/>
</dbReference>
<feature type="compositionally biased region" description="Low complexity" evidence="9">
    <location>
        <begin position="135"/>
        <end position="153"/>
    </location>
</feature>
<proteinExistence type="inferred from homology"/>
<dbReference type="InterPro" id="IPR051583">
    <property type="entry name" value="YAP1"/>
</dbReference>
<dbReference type="PANTHER" id="PTHR17616:SF8">
    <property type="entry name" value="TRANSCRIPTIONAL COACTIVATOR YORKIE"/>
    <property type="match status" value="1"/>
</dbReference>
<comment type="caution">
    <text evidence="11">The sequence shown here is derived from an EMBL/GenBank/DDBJ whole genome shotgun (WGS) entry which is preliminary data.</text>
</comment>
<dbReference type="InterPro" id="IPR001202">
    <property type="entry name" value="WW_dom"/>
</dbReference>
<dbReference type="InterPro" id="IPR036020">
    <property type="entry name" value="WW_dom_sf"/>
</dbReference>